<dbReference type="GO" id="GO:0016887">
    <property type="term" value="F:ATP hydrolysis activity"/>
    <property type="evidence" value="ECO:0007669"/>
    <property type="project" value="InterPro"/>
</dbReference>
<dbReference type="PANTHER" id="PTHR40396">
    <property type="entry name" value="ATPASE-LIKE PROTEIN"/>
    <property type="match status" value="1"/>
</dbReference>
<evidence type="ECO:0000259" key="1">
    <source>
        <dbReference type="Pfam" id="PF13304"/>
    </source>
</evidence>
<name>A0A0X1L3E5_VIBCO</name>
<reference evidence="2" key="1">
    <citation type="submission" date="2005-09" db="EMBL/GenBank/DDBJ databases">
        <title>Annotation of Vibrio cholerae MO10.</title>
        <authorList>
            <person name="Colwell R."/>
            <person name="Grim C.J."/>
            <person name="Young S."/>
            <person name="Jaffe D."/>
            <person name="Gnerre S."/>
            <person name="Berlin A."/>
            <person name="Heiman D."/>
            <person name="Hepburn T."/>
            <person name="Shea T."/>
            <person name="Sykes S."/>
            <person name="Yandava C."/>
            <person name="Alvarado L."/>
            <person name="Kodira C."/>
            <person name="Borodovsky M."/>
            <person name="Heidelberg J."/>
            <person name="Lander E."/>
            <person name="Galagan J."/>
            <person name="Nusbaum C."/>
            <person name="Birren B."/>
        </authorList>
    </citation>
    <scope>NUCLEOTIDE SEQUENCE [LARGE SCALE GENOMIC DNA]</scope>
    <source>
        <strain evidence="2">MO10</strain>
    </source>
</reference>
<proteinExistence type="predicted"/>
<gene>
    <name evidence="2" type="ORF">VchoM_03075</name>
</gene>
<dbReference type="InterPro" id="IPR003959">
    <property type="entry name" value="ATPase_AAA_core"/>
</dbReference>
<dbReference type="Pfam" id="PF13304">
    <property type="entry name" value="AAA_21"/>
    <property type="match status" value="1"/>
</dbReference>
<dbReference type="AlphaFoldDB" id="A0A0X1L3E5"/>
<feature type="domain" description="ATPase AAA-type core" evidence="1">
    <location>
        <begin position="24"/>
        <end position="320"/>
    </location>
</feature>
<dbReference type="PANTHER" id="PTHR40396:SF1">
    <property type="entry name" value="ATPASE AAA-TYPE CORE DOMAIN-CONTAINING PROTEIN"/>
    <property type="match status" value="1"/>
</dbReference>
<dbReference type="InterPro" id="IPR027417">
    <property type="entry name" value="P-loop_NTPase"/>
</dbReference>
<dbReference type="EMBL" id="DS990138">
    <property type="protein sequence ID" value="EET25048.1"/>
    <property type="molecule type" value="Genomic_DNA"/>
</dbReference>
<dbReference type="HOGENOM" id="CLU_035814_2_0_6"/>
<dbReference type="InterPro" id="IPR014555">
    <property type="entry name" value="RecF-like"/>
</dbReference>
<dbReference type="SUPFAM" id="SSF52540">
    <property type="entry name" value="P-loop containing nucleoside triphosphate hydrolases"/>
    <property type="match status" value="1"/>
</dbReference>
<dbReference type="PIRSF" id="PIRSF029347">
    <property type="entry name" value="RecF"/>
    <property type="match status" value="1"/>
</dbReference>
<dbReference type="GO" id="GO:0005524">
    <property type="term" value="F:ATP binding"/>
    <property type="evidence" value="ECO:0007669"/>
    <property type="project" value="InterPro"/>
</dbReference>
<protein>
    <recommendedName>
        <fullName evidence="1">ATPase AAA-type core domain-containing protein</fullName>
    </recommendedName>
</protein>
<dbReference type="Gene3D" id="3.40.50.300">
    <property type="entry name" value="P-loop containing nucleotide triphosphate hydrolases"/>
    <property type="match status" value="1"/>
</dbReference>
<sequence length="389" mass="43921">MIKRISVSAFKSLVDFELNLDSKFNCIIGLNGAGKSSVLQLFSYVSALIEGKIDRWLSERGWEEKDVASHFFPTRETFDLVLDIELSDKQLRWEATYNWKRGLCTSETLTDLANGQQLLRLYQGRLKTKRHSLPDLIFKYSGSILSALDDSALPQEAVIFRNFMTNVDSHDLLSPKVMRSGRFASAGKIGSAGEYLISYIHNLEKSAQDTLRTNLYGYFPQVVNIDTKTELDGTLSLLLTERFYNEDGSHTDVVTNAKHINDGMLRILIILASQRSSSKFQQFDEVENGVNSEITEKLVETFIRSPQQVLITTHSPIILNFIDEELAKNSVHLVYKNSQGHTKTTKFFDLDSTARKLEALAPGEAMLDLHLSDVAKEAEKSRIEGLKKL</sequence>
<accession>A0A0X1L3E5</accession>
<dbReference type="Proteomes" id="UP000004687">
    <property type="component" value="Unassembled WGS sequence"/>
</dbReference>
<organism evidence="2">
    <name type="scientific">Vibrio cholerae (strain MO10)</name>
    <dbReference type="NCBI Taxonomy" id="345072"/>
    <lineage>
        <taxon>Bacteria</taxon>
        <taxon>Pseudomonadati</taxon>
        <taxon>Pseudomonadota</taxon>
        <taxon>Gammaproteobacteria</taxon>
        <taxon>Vibrionales</taxon>
        <taxon>Vibrionaceae</taxon>
        <taxon>Vibrio</taxon>
    </lineage>
</organism>
<dbReference type="RefSeq" id="WP_000595812.1">
    <property type="nucleotide sequence ID" value="NZ_CP060094.1"/>
</dbReference>
<reference evidence="2" key="2">
    <citation type="submission" date="2008-07" db="EMBL/GenBank/DDBJ databases">
        <authorList>
            <consortium name="Broad Institute Genome Sequencing Platform"/>
            <person name="Colwell R."/>
            <person name="Grim C.J."/>
            <person name="Young S."/>
            <person name="Jaffe D."/>
            <person name="Gnerre S."/>
            <person name="Berlin A."/>
            <person name="Heiman D."/>
            <person name="Hepburn T."/>
            <person name="Shea T."/>
            <person name="Sykes S."/>
            <person name="Alvarado L."/>
            <person name="Kodira C."/>
            <person name="Heidelberg J."/>
            <person name="Lander E."/>
            <person name="Galagan J."/>
            <person name="Nusbaum C."/>
            <person name="Birren B."/>
        </authorList>
    </citation>
    <scope>NUCLEOTIDE SEQUENCE [LARGE SCALE GENOMIC DNA]</scope>
    <source>
        <strain evidence="2">MO10</strain>
    </source>
</reference>
<evidence type="ECO:0000313" key="2">
    <source>
        <dbReference type="EMBL" id="EET25048.1"/>
    </source>
</evidence>